<dbReference type="Proteomes" id="UP000805649">
    <property type="component" value="Unassembled WGS sequence"/>
</dbReference>
<sequence>MHYSTLLGAAAVAALSGGANASPLVRRAPETGVVIEQCTQPGVVALTYDDGPFTFTPQLLDILKQNDVKATFFINGQNWGNIDTAPNPDTIRRMHAEGHQIGSHTYSHANLEQSSTEVRRTEMTSLEEATRRIAGIAPRYMRVPYLDCGAACLQDLKDLNYVVVGTNLDTKDYENNKPETTQISADKFNNELLPTPETSSFIVLSHDVHEQTVVSLTKKMIDTIKAKGYRTVTVGECLGETDPNSWYKN</sequence>
<organism evidence="1 2">
    <name type="scientific">Colletotrichum truncatum</name>
    <name type="common">Anthracnose fungus</name>
    <name type="synonym">Colletotrichum capsici</name>
    <dbReference type="NCBI Taxonomy" id="5467"/>
    <lineage>
        <taxon>Eukaryota</taxon>
        <taxon>Fungi</taxon>
        <taxon>Dikarya</taxon>
        <taxon>Ascomycota</taxon>
        <taxon>Pezizomycotina</taxon>
        <taxon>Sordariomycetes</taxon>
        <taxon>Hypocreomycetidae</taxon>
        <taxon>Glomerellales</taxon>
        <taxon>Glomerellaceae</taxon>
        <taxon>Colletotrichum</taxon>
        <taxon>Colletotrichum truncatum species complex</taxon>
    </lineage>
</organism>
<evidence type="ECO:0000313" key="1">
    <source>
        <dbReference type="EMBL" id="KAL0931335.1"/>
    </source>
</evidence>
<protein>
    <submittedName>
        <fullName evidence="1">Chitin deacetylase-like protein 5</fullName>
    </submittedName>
</protein>
<dbReference type="EMBL" id="VUJX02000010">
    <property type="protein sequence ID" value="KAL0931335.1"/>
    <property type="molecule type" value="Genomic_DNA"/>
</dbReference>
<gene>
    <name evidence="1" type="ORF">CTRU02_214070</name>
</gene>
<name>A0ACC3YHH8_COLTU</name>
<proteinExistence type="predicted"/>
<accession>A0ACC3YHH8</accession>
<evidence type="ECO:0000313" key="2">
    <source>
        <dbReference type="Proteomes" id="UP000805649"/>
    </source>
</evidence>
<comment type="caution">
    <text evidence="1">The sequence shown here is derived from an EMBL/GenBank/DDBJ whole genome shotgun (WGS) entry which is preliminary data.</text>
</comment>
<reference evidence="1 2" key="1">
    <citation type="journal article" date="2020" name="Phytopathology">
        <title>Genome Sequence Resources of Colletotrichum truncatum, C. plurivorum, C. musicola, and C. sojae: Four Species Pathogenic to Soybean (Glycine max).</title>
        <authorList>
            <person name="Rogerio F."/>
            <person name="Boufleur T.R."/>
            <person name="Ciampi-Guillardi M."/>
            <person name="Sukno S.A."/>
            <person name="Thon M.R."/>
            <person name="Massola Junior N.S."/>
            <person name="Baroncelli R."/>
        </authorList>
    </citation>
    <scope>NUCLEOTIDE SEQUENCE [LARGE SCALE GENOMIC DNA]</scope>
    <source>
        <strain evidence="1 2">CMES1059</strain>
    </source>
</reference>
<keyword evidence="2" id="KW-1185">Reference proteome</keyword>